<evidence type="ECO:0000256" key="2">
    <source>
        <dbReference type="ARBA" id="ARBA00022692"/>
    </source>
</evidence>
<dbReference type="GO" id="GO:0007096">
    <property type="term" value="P:regulation of exit from mitosis"/>
    <property type="evidence" value="ECO:0007669"/>
    <property type="project" value="TreeGrafter"/>
</dbReference>
<feature type="compositionally biased region" description="Basic and acidic residues" evidence="5">
    <location>
        <begin position="408"/>
        <end position="438"/>
    </location>
</feature>
<feature type="compositionally biased region" description="Polar residues" evidence="5">
    <location>
        <begin position="326"/>
        <end position="336"/>
    </location>
</feature>
<keyword evidence="8" id="KW-1185">Reference proteome</keyword>
<dbReference type="InterPro" id="IPR018819">
    <property type="entry name" value="Nur1/Mug154"/>
</dbReference>
<evidence type="ECO:0000313" key="7">
    <source>
        <dbReference type="EMBL" id="KAF9734392.1"/>
    </source>
</evidence>
<feature type="compositionally biased region" description="Polar residues" evidence="5">
    <location>
        <begin position="363"/>
        <end position="374"/>
    </location>
</feature>
<keyword evidence="2 6" id="KW-0812">Transmembrane</keyword>
<evidence type="ECO:0000256" key="6">
    <source>
        <dbReference type="SAM" id="Phobius"/>
    </source>
</evidence>
<evidence type="ECO:0000256" key="4">
    <source>
        <dbReference type="ARBA" id="ARBA00023136"/>
    </source>
</evidence>
<dbReference type="Pfam" id="PF10332">
    <property type="entry name" value="DUF2418"/>
    <property type="match status" value="1"/>
</dbReference>
<proteinExistence type="predicted"/>
<dbReference type="EMBL" id="WJXW01000007">
    <property type="protein sequence ID" value="KAF9734392.1"/>
    <property type="molecule type" value="Genomic_DNA"/>
</dbReference>
<evidence type="ECO:0000256" key="5">
    <source>
        <dbReference type="SAM" id="MobiDB-lite"/>
    </source>
</evidence>
<protein>
    <recommendedName>
        <fullName evidence="9">Nuclear rim protein 1</fullName>
    </recommendedName>
</protein>
<feature type="transmembrane region" description="Helical" evidence="6">
    <location>
        <begin position="84"/>
        <end position="106"/>
    </location>
</feature>
<sequence length="481" mass="53639">MPPRERYVRKAPLMERVRAYLDFHDWLLWMSEELSTNDWEDFAKDYAFIIGFVFNLVYIVAQANTTSGPRNDDILLDPFSGPGWFTWFSRLAVTGLSFVAFFNGFLTFNKKRHYRLFEQPIETTPSTPSAHRVRVDSSPAAATPLRYFQNILGSASADSRAHPDAGRDVWEISIWDPNPLCLDMFCLFSPLHVAVYWLNLPVPPMDQQPSIRVVTTIAVGAFLSFSLWYLKSSFANQIRDNGVIQREVLHEYDSKFVHPSTQKVYRDVGIQAISKNRSRDSSVGVRGSSDGLASQITTYTPTTIISRTFRTNPNPVYASQYDPDNLRSTTHTPSARSYSTNANYSTTSTATGADLSSPIRPSHTPNPFRQSQAQPHFRPSMTSGDGGSLGIFSHANSPLRKPASTNCVRDRDDRGRDSHVGQGVERRTGTPARREGSPLKRVSMPGAGLKASGSESVSSAADRFSRWNGGAGSMRRESGRF</sequence>
<organism evidence="7 8">
    <name type="scientific">Paraphaeosphaeria minitans</name>
    <dbReference type="NCBI Taxonomy" id="565426"/>
    <lineage>
        <taxon>Eukaryota</taxon>
        <taxon>Fungi</taxon>
        <taxon>Dikarya</taxon>
        <taxon>Ascomycota</taxon>
        <taxon>Pezizomycotina</taxon>
        <taxon>Dothideomycetes</taxon>
        <taxon>Pleosporomycetidae</taxon>
        <taxon>Pleosporales</taxon>
        <taxon>Massarineae</taxon>
        <taxon>Didymosphaeriaceae</taxon>
        <taxon>Paraphaeosphaeria</taxon>
    </lineage>
</organism>
<feature type="compositionally biased region" description="Low complexity" evidence="5">
    <location>
        <begin position="337"/>
        <end position="351"/>
    </location>
</feature>
<accession>A0A9P6KPT1</accession>
<name>A0A9P6KPT1_9PLEO</name>
<comment type="caution">
    <text evidence="7">The sequence shown here is derived from an EMBL/GenBank/DDBJ whole genome shotgun (WGS) entry which is preliminary data.</text>
</comment>
<evidence type="ECO:0008006" key="9">
    <source>
        <dbReference type="Google" id="ProtNLM"/>
    </source>
</evidence>
<dbReference type="GO" id="GO:0012505">
    <property type="term" value="C:endomembrane system"/>
    <property type="evidence" value="ECO:0007669"/>
    <property type="project" value="UniProtKB-SubCell"/>
</dbReference>
<keyword evidence="4 6" id="KW-0472">Membrane</keyword>
<dbReference type="Proteomes" id="UP000756921">
    <property type="component" value="Unassembled WGS sequence"/>
</dbReference>
<reference evidence="7" key="1">
    <citation type="journal article" date="2020" name="Mol. Plant Microbe Interact.">
        <title>Genome Sequence of the Biocontrol Agent Coniothyrium minitans strain Conio (IMI 134523).</title>
        <authorList>
            <person name="Patel D."/>
            <person name="Shittu T.A."/>
            <person name="Baroncelli R."/>
            <person name="Muthumeenakshi S."/>
            <person name="Osborne T.H."/>
            <person name="Janganan T.K."/>
            <person name="Sreenivasaprasad S."/>
        </authorList>
    </citation>
    <scope>NUCLEOTIDE SEQUENCE</scope>
    <source>
        <strain evidence="7">Conio</strain>
    </source>
</reference>
<dbReference type="PANTHER" id="PTHR28293">
    <property type="entry name" value="NUCLEAR RIM PROTEIN 1"/>
    <property type="match status" value="1"/>
</dbReference>
<evidence type="ECO:0000256" key="3">
    <source>
        <dbReference type="ARBA" id="ARBA00022989"/>
    </source>
</evidence>
<evidence type="ECO:0000313" key="8">
    <source>
        <dbReference type="Proteomes" id="UP000756921"/>
    </source>
</evidence>
<comment type="subcellular location">
    <subcellularLocation>
        <location evidence="1">Endomembrane system</location>
        <topology evidence="1">Multi-pass membrane protein</topology>
    </subcellularLocation>
</comment>
<keyword evidence="3 6" id="KW-1133">Transmembrane helix</keyword>
<feature type="region of interest" description="Disordered" evidence="5">
    <location>
        <begin position="311"/>
        <end position="481"/>
    </location>
</feature>
<dbReference type="AlphaFoldDB" id="A0A9P6KPT1"/>
<dbReference type="PANTHER" id="PTHR28293:SF1">
    <property type="entry name" value="NUCLEAR RIM PROTEIN 1"/>
    <property type="match status" value="1"/>
</dbReference>
<feature type="transmembrane region" description="Helical" evidence="6">
    <location>
        <begin position="46"/>
        <end position="64"/>
    </location>
</feature>
<dbReference type="OrthoDB" id="3363151at2759"/>
<gene>
    <name evidence="7" type="ORF">PMIN01_07295</name>
</gene>
<dbReference type="GO" id="GO:0043007">
    <property type="term" value="P:maintenance of rDNA"/>
    <property type="evidence" value="ECO:0007669"/>
    <property type="project" value="TreeGrafter"/>
</dbReference>
<evidence type="ECO:0000256" key="1">
    <source>
        <dbReference type="ARBA" id="ARBA00004127"/>
    </source>
</evidence>
<feature type="transmembrane region" description="Helical" evidence="6">
    <location>
        <begin position="210"/>
        <end position="230"/>
    </location>
</feature>